<dbReference type="WBParaSite" id="NBR_0002165101-mRNA-1">
    <property type="protein sequence ID" value="NBR_0002165101-mRNA-1"/>
    <property type="gene ID" value="NBR_0002165101"/>
</dbReference>
<evidence type="ECO:0000313" key="3">
    <source>
        <dbReference type="WBParaSite" id="NBR_0002165101-mRNA-1"/>
    </source>
</evidence>
<protein>
    <submittedName>
        <fullName evidence="3">Importin N-terminal domain-containing protein</fullName>
    </submittedName>
</protein>
<accession>A0A0N4YWM9</accession>
<sequence length="102" mass="11740">MGEQIDRHLLRRLMELRLRVQAEGTVEDDDLREVMGAFSSLDLTNDSPIRRSLVLLLENISRRLWISSKSASFLKNGIERQFVNCVLKKIGSQLEILQFPGQ</sequence>
<reference evidence="3" key="1">
    <citation type="submission" date="2017-02" db="UniProtKB">
        <authorList>
            <consortium name="WormBaseParasite"/>
        </authorList>
    </citation>
    <scope>IDENTIFICATION</scope>
</reference>
<proteinExistence type="predicted"/>
<evidence type="ECO:0000313" key="1">
    <source>
        <dbReference type="EMBL" id="VDL85797.1"/>
    </source>
</evidence>
<gene>
    <name evidence="1" type="ORF">NBR_LOCUS21652</name>
</gene>
<name>A0A0N4YWM9_NIPBR</name>
<reference evidence="1 2" key="2">
    <citation type="submission" date="2018-11" db="EMBL/GenBank/DDBJ databases">
        <authorList>
            <consortium name="Pathogen Informatics"/>
        </authorList>
    </citation>
    <scope>NUCLEOTIDE SEQUENCE [LARGE SCALE GENOMIC DNA]</scope>
</reference>
<dbReference type="Proteomes" id="UP000271162">
    <property type="component" value="Unassembled WGS sequence"/>
</dbReference>
<dbReference type="AlphaFoldDB" id="A0A0N4YWM9"/>
<evidence type="ECO:0000313" key="2">
    <source>
        <dbReference type="Proteomes" id="UP000271162"/>
    </source>
</evidence>
<dbReference type="EMBL" id="UYSL01026652">
    <property type="protein sequence ID" value="VDL85797.1"/>
    <property type="molecule type" value="Genomic_DNA"/>
</dbReference>
<keyword evidence="2" id="KW-1185">Reference proteome</keyword>
<organism evidence="3">
    <name type="scientific">Nippostrongylus brasiliensis</name>
    <name type="common">Rat hookworm</name>
    <dbReference type="NCBI Taxonomy" id="27835"/>
    <lineage>
        <taxon>Eukaryota</taxon>
        <taxon>Metazoa</taxon>
        <taxon>Ecdysozoa</taxon>
        <taxon>Nematoda</taxon>
        <taxon>Chromadorea</taxon>
        <taxon>Rhabditida</taxon>
        <taxon>Rhabditina</taxon>
        <taxon>Rhabditomorpha</taxon>
        <taxon>Strongyloidea</taxon>
        <taxon>Heligmosomidae</taxon>
        <taxon>Nippostrongylus</taxon>
    </lineage>
</organism>